<reference evidence="6 7" key="1">
    <citation type="submission" date="2018-12" db="EMBL/GenBank/DDBJ databases">
        <title>Complete genome sequence of Streptomyces ficellus NRRL8067, the producer of ficellomycin, feldamycin and nojirimycin.</title>
        <authorList>
            <person name="Zhang H."/>
            <person name="Yue R."/>
            <person name="Liu Y."/>
            <person name="Li M."/>
            <person name="Mu H."/>
            <person name="Zhang J."/>
        </authorList>
    </citation>
    <scope>NUCLEOTIDE SEQUENCE [LARGE SCALE GENOMIC DNA]</scope>
    <source>
        <strain evidence="6 7">NRRL 8067</strain>
    </source>
</reference>
<evidence type="ECO:0000313" key="7">
    <source>
        <dbReference type="Proteomes" id="UP000422572"/>
    </source>
</evidence>
<dbReference type="NCBIfam" id="NF041196">
    <property type="entry name" value="ScbR_bind_reg"/>
    <property type="match status" value="1"/>
</dbReference>
<evidence type="ECO:0000256" key="4">
    <source>
        <dbReference type="PROSITE-ProRule" id="PRU00335"/>
    </source>
</evidence>
<dbReference type="PANTHER" id="PTHR30055">
    <property type="entry name" value="HTH-TYPE TRANSCRIPTIONAL REGULATOR RUTR"/>
    <property type="match status" value="1"/>
</dbReference>
<keyword evidence="1" id="KW-0805">Transcription regulation</keyword>
<evidence type="ECO:0000256" key="1">
    <source>
        <dbReference type="ARBA" id="ARBA00023015"/>
    </source>
</evidence>
<dbReference type="AlphaFoldDB" id="A0A6I6FLD8"/>
<dbReference type="GO" id="GO:0000976">
    <property type="term" value="F:transcription cis-regulatory region binding"/>
    <property type="evidence" value="ECO:0007669"/>
    <property type="project" value="TreeGrafter"/>
</dbReference>
<dbReference type="SUPFAM" id="SSF48498">
    <property type="entry name" value="Tetracyclin repressor-like, C-terminal domain"/>
    <property type="match status" value="1"/>
</dbReference>
<evidence type="ECO:0000313" key="6">
    <source>
        <dbReference type="EMBL" id="QGV80115.1"/>
    </source>
</evidence>
<gene>
    <name evidence="6" type="ORF">EIZ62_19130</name>
</gene>
<accession>A0A6I6FLD8</accession>
<dbReference type="InterPro" id="IPR009057">
    <property type="entry name" value="Homeodomain-like_sf"/>
</dbReference>
<dbReference type="InterPro" id="IPR050109">
    <property type="entry name" value="HTH-type_TetR-like_transc_reg"/>
</dbReference>
<keyword evidence="3" id="KW-0804">Transcription</keyword>
<dbReference type="EMBL" id="CP034279">
    <property type="protein sequence ID" value="QGV80115.1"/>
    <property type="molecule type" value="Genomic_DNA"/>
</dbReference>
<dbReference type="PROSITE" id="PS50977">
    <property type="entry name" value="HTH_TETR_2"/>
    <property type="match status" value="1"/>
</dbReference>
<dbReference type="KEGG" id="sfic:EIZ62_19130"/>
<dbReference type="InterPro" id="IPR054126">
    <property type="entry name" value="CprB_TetR_C"/>
</dbReference>
<dbReference type="PANTHER" id="PTHR30055:SF234">
    <property type="entry name" value="HTH-TYPE TRANSCRIPTIONAL REGULATOR BETI"/>
    <property type="match status" value="1"/>
</dbReference>
<dbReference type="RefSeq" id="WP_156693842.1">
    <property type="nucleotide sequence ID" value="NZ_CP034279.1"/>
</dbReference>
<sequence>MGQPKQERAVQTRLALMRAAAEVFDEHGYAGAGINKILKRAGLTAGALYFHFGSKEGLAEAIMNAQQDAIEPLLESQGLQRLVDITLVWSHRLPADPLLRAGVELSLGHEAFADGTPFESWRELMAVYLREAHELGQLREGVDPEAAARFVVGACTGVQLYARQVDGRQSLPRRVEEMWDCLLPGIAAPGTAHEYDAGVARGERLARGQVAA</sequence>
<dbReference type="PRINTS" id="PR00455">
    <property type="entry name" value="HTHTETR"/>
</dbReference>
<proteinExistence type="predicted"/>
<dbReference type="Gene3D" id="1.10.357.10">
    <property type="entry name" value="Tetracycline Repressor, domain 2"/>
    <property type="match status" value="1"/>
</dbReference>
<evidence type="ECO:0000256" key="3">
    <source>
        <dbReference type="ARBA" id="ARBA00023163"/>
    </source>
</evidence>
<evidence type="ECO:0000256" key="2">
    <source>
        <dbReference type="ARBA" id="ARBA00023125"/>
    </source>
</evidence>
<dbReference type="Pfam" id="PF21935">
    <property type="entry name" value="TetR_C_45"/>
    <property type="match status" value="1"/>
</dbReference>
<keyword evidence="7" id="KW-1185">Reference proteome</keyword>
<dbReference type="OrthoDB" id="3237195at2"/>
<name>A0A6I6FLD8_9ACTN</name>
<keyword evidence="2 4" id="KW-0238">DNA-binding</keyword>
<feature type="DNA-binding region" description="H-T-H motif" evidence="4">
    <location>
        <begin position="33"/>
        <end position="52"/>
    </location>
</feature>
<feature type="domain" description="HTH tetR-type" evidence="5">
    <location>
        <begin position="10"/>
        <end position="70"/>
    </location>
</feature>
<dbReference type="InterPro" id="IPR047923">
    <property type="entry name" value="ArpA-like"/>
</dbReference>
<dbReference type="Pfam" id="PF00440">
    <property type="entry name" value="TetR_N"/>
    <property type="match status" value="1"/>
</dbReference>
<dbReference type="InterPro" id="IPR001647">
    <property type="entry name" value="HTH_TetR"/>
</dbReference>
<dbReference type="Proteomes" id="UP000422572">
    <property type="component" value="Chromosome"/>
</dbReference>
<dbReference type="GO" id="GO:0003700">
    <property type="term" value="F:DNA-binding transcription factor activity"/>
    <property type="evidence" value="ECO:0007669"/>
    <property type="project" value="TreeGrafter"/>
</dbReference>
<dbReference type="InterPro" id="IPR036271">
    <property type="entry name" value="Tet_transcr_reg_TetR-rel_C_sf"/>
</dbReference>
<dbReference type="SUPFAM" id="SSF46689">
    <property type="entry name" value="Homeodomain-like"/>
    <property type="match status" value="1"/>
</dbReference>
<protein>
    <submittedName>
        <fullName evidence="6">TetR/AcrR family transcriptional regulator</fullName>
    </submittedName>
</protein>
<organism evidence="6 7">
    <name type="scientific">Streptomyces ficellus</name>
    <dbReference type="NCBI Taxonomy" id="1977088"/>
    <lineage>
        <taxon>Bacteria</taxon>
        <taxon>Bacillati</taxon>
        <taxon>Actinomycetota</taxon>
        <taxon>Actinomycetes</taxon>
        <taxon>Kitasatosporales</taxon>
        <taxon>Streptomycetaceae</taxon>
        <taxon>Streptomyces</taxon>
    </lineage>
</organism>
<evidence type="ECO:0000259" key="5">
    <source>
        <dbReference type="PROSITE" id="PS50977"/>
    </source>
</evidence>